<dbReference type="Gene3D" id="3.90.1150.10">
    <property type="entry name" value="Aspartate Aminotransferase, domain 1"/>
    <property type="match status" value="1"/>
</dbReference>
<evidence type="ECO:0000313" key="5">
    <source>
        <dbReference type="EMBL" id="KCZ90372.1"/>
    </source>
</evidence>
<sequence length="386" mass="41175">MTDRKRHRPETIAASHGVATDAAFGAVVPPLYLSTTYQFEGYDKPGPYDYGRGNNPTRDQFASALAQLEEGAGAVITSSGLGALDLLVGRLTPSDLVIAPHDAYAGTLRLLQARANRGHFRLCLVDQSDDADVHQALDDTPALLLIESPSNPLMRVVDIESRAGWAHQAGAEVAVDNTFLSPALQQPIPLGADYVFHSTTKYLNGHSDVIGGAVVASDRQRFESLKQWANIVGATGSPFDSWLALRGLRTLYARLAVQQKSAMAIAVYLSDHPAVKAVHYPGLPTHASHAIANRQQSGFGAMLSFELHGGLAAVRNFLRSVEIFTLAESLGGVESLIAHPATMTHVDMTDEARTLAGISDSLLRISVGLEATSDLIADLYSGLDAC</sequence>
<dbReference type="FunFam" id="3.40.640.10:FF:000046">
    <property type="entry name" value="Cystathionine gamma-lyase"/>
    <property type="match status" value="1"/>
</dbReference>
<evidence type="ECO:0000256" key="4">
    <source>
        <dbReference type="RuleBase" id="RU362118"/>
    </source>
</evidence>
<dbReference type="GO" id="GO:0019343">
    <property type="term" value="P:cysteine biosynthetic process via cystathionine"/>
    <property type="evidence" value="ECO:0007669"/>
    <property type="project" value="TreeGrafter"/>
</dbReference>
<dbReference type="SUPFAM" id="SSF53383">
    <property type="entry name" value="PLP-dependent transferases"/>
    <property type="match status" value="1"/>
</dbReference>
<organism evidence="5 6">
    <name type="scientific">Hyphomonas jannaschiana VP2</name>
    <dbReference type="NCBI Taxonomy" id="1280952"/>
    <lineage>
        <taxon>Bacteria</taxon>
        <taxon>Pseudomonadati</taxon>
        <taxon>Pseudomonadota</taxon>
        <taxon>Alphaproteobacteria</taxon>
        <taxon>Hyphomonadales</taxon>
        <taxon>Hyphomonadaceae</taxon>
        <taxon>Hyphomonas</taxon>
    </lineage>
</organism>
<dbReference type="InterPro" id="IPR015421">
    <property type="entry name" value="PyrdxlP-dep_Trfase_major"/>
</dbReference>
<dbReference type="NCBIfam" id="TIGR02080">
    <property type="entry name" value="O_succ_thio_ly"/>
    <property type="match status" value="1"/>
</dbReference>
<dbReference type="PANTHER" id="PTHR11808">
    <property type="entry name" value="TRANS-SULFURATION ENZYME FAMILY MEMBER"/>
    <property type="match status" value="1"/>
</dbReference>
<dbReference type="eggNOG" id="COG0626">
    <property type="taxonomic scope" value="Bacteria"/>
</dbReference>
<dbReference type="PANTHER" id="PTHR11808:SF75">
    <property type="entry name" value="CYSTATHIONINE GAMMA-SYNTHASE"/>
    <property type="match status" value="1"/>
</dbReference>
<keyword evidence="6" id="KW-1185">Reference proteome</keyword>
<accession>A0A059FID5</accession>
<gene>
    <name evidence="5" type="ORF">HJA_04056</name>
</gene>
<dbReference type="EMBL" id="ARYJ01000002">
    <property type="protein sequence ID" value="KCZ90372.1"/>
    <property type="molecule type" value="Genomic_DNA"/>
</dbReference>
<evidence type="ECO:0000256" key="3">
    <source>
        <dbReference type="PIRSR" id="PIRSR001434-2"/>
    </source>
</evidence>
<dbReference type="GO" id="GO:0005737">
    <property type="term" value="C:cytoplasm"/>
    <property type="evidence" value="ECO:0007669"/>
    <property type="project" value="TreeGrafter"/>
</dbReference>
<evidence type="ECO:0000313" key="6">
    <source>
        <dbReference type="Proteomes" id="UP000024816"/>
    </source>
</evidence>
<dbReference type="RefSeq" id="WP_035578514.1">
    <property type="nucleotide sequence ID" value="NZ_ARYJ01000002.1"/>
</dbReference>
<dbReference type="PROSITE" id="PS00868">
    <property type="entry name" value="CYS_MET_METAB_PP"/>
    <property type="match status" value="1"/>
</dbReference>
<name>A0A059FID5_9PROT</name>
<dbReference type="Proteomes" id="UP000024816">
    <property type="component" value="Unassembled WGS sequence"/>
</dbReference>
<dbReference type="Gene3D" id="3.40.640.10">
    <property type="entry name" value="Type I PLP-dependent aspartate aminotransferase-like (Major domain)"/>
    <property type="match status" value="1"/>
</dbReference>
<dbReference type="PIRSF" id="PIRSF001434">
    <property type="entry name" value="CGS"/>
    <property type="match status" value="1"/>
</dbReference>
<evidence type="ECO:0000256" key="2">
    <source>
        <dbReference type="ARBA" id="ARBA00022898"/>
    </source>
</evidence>
<dbReference type="AlphaFoldDB" id="A0A059FID5"/>
<proteinExistence type="inferred from homology"/>
<dbReference type="STRING" id="1280952.HJA_04056"/>
<evidence type="ECO:0000256" key="1">
    <source>
        <dbReference type="ARBA" id="ARBA00001933"/>
    </source>
</evidence>
<feature type="modified residue" description="N6-(pyridoxal phosphate)lysine" evidence="3">
    <location>
        <position position="201"/>
    </location>
</feature>
<dbReference type="GO" id="GO:0009086">
    <property type="term" value="P:methionine biosynthetic process"/>
    <property type="evidence" value="ECO:0007669"/>
    <property type="project" value="UniProtKB-ARBA"/>
</dbReference>
<dbReference type="GO" id="GO:0030170">
    <property type="term" value="F:pyridoxal phosphate binding"/>
    <property type="evidence" value="ECO:0007669"/>
    <property type="project" value="InterPro"/>
</dbReference>
<dbReference type="GO" id="GO:0004123">
    <property type="term" value="F:cystathionine gamma-lyase activity"/>
    <property type="evidence" value="ECO:0007669"/>
    <property type="project" value="TreeGrafter"/>
</dbReference>
<comment type="caution">
    <text evidence="5">The sequence shown here is derived from an EMBL/GenBank/DDBJ whole genome shotgun (WGS) entry which is preliminary data.</text>
</comment>
<dbReference type="InterPro" id="IPR015422">
    <property type="entry name" value="PyrdxlP-dep_Trfase_small"/>
</dbReference>
<dbReference type="InterPro" id="IPR054542">
    <property type="entry name" value="Cys_met_metab_PP"/>
</dbReference>
<dbReference type="InterPro" id="IPR011821">
    <property type="entry name" value="O_succ_thio_ly"/>
</dbReference>
<protein>
    <submittedName>
        <fullName evidence="5">Cystathionine gamma-synthase</fullName>
    </submittedName>
</protein>
<dbReference type="InterPro" id="IPR000277">
    <property type="entry name" value="Cys/Met-Metab_PyrdxlP-dep_enz"/>
</dbReference>
<dbReference type="GO" id="GO:0003962">
    <property type="term" value="F:cystathionine gamma-synthase activity"/>
    <property type="evidence" value="ECO:0007669"/>
    <property type="project" value="TreeGrafter"/>
</dbReference>
<dbReference type="OrthoDB" id="9790858at2"/>
<keyword evidence="2 3" id="KW-0663">Pyridoxal phosphate</keyword>
<dbReference type="CDD" id="cd00614">
    <property type="entry name" value="CGS_like"/>
    <property type="match status" value="1"/>
</dbReference>
<comment type="similarity">
    <text evidence="4">Belongs to the trans-sulfuration enzymes family.</text>
</comment>
<dbReference type="PATRIC" id="fig|1280952.3.peg.800"/>
<comment type="cofactor">
    <cofactor evidence="1 4">
        <name>pyridoxal 5'-phosphate</name>
        <dbReference type="ChEBI" id="CHEBI:597326"/>
    </cofactor>
</comment>
<dbReference type="Pfam" id="PF01053">
    <property type="entry name" value="Cys_Met_Meta_PP"/>
    <property type="match status" value="1"/>
</dbReference>
<dbReference type="InterPro" id="IPR015424">
    <property type="entry name" value="PyrdxlP-dep_Trfase"/>
</dbReference>
<dbReference type="FunFam" id="3.90.1150.10:FF:000033">
    <property type="entry name" value="Cystathionine gamma-synthase"/>
    <property type="match status" value="1"/>
</dbReference>
<dbReference type="GO" id="GO:0019346">
    <property type="term" value="P:transsulfuration"/>
    <property type="evidence" value="ECO:0007669"/>
    <property type="project" value="InterPro"/>
</dbReference>
<reference evidence="5 6" key="1">
    <citation type="journal article" date="2014" name="Antonie Van Leeuwenhoek">
        <title>Hyphomonas beringensis sp. nov. and Hyphomonas chukchiensis sp. nov., isolated from surface seawater of the Bering Sea and Chukchi Sea.</title>
        <authorList>
            <person name="Li C."/>
            <person name="Lai Q."/>
            <person name="Li G."/>
            <person name="Dong C."/>
            <person name="Wang J."/>
            <person name="Liao Y."/>
            <person name="Shao Z."/>
        </authorList>
    </citation>
    <scope>NUCLEOTIDE SEQUENCE [LARGE SCALE GENOMIC DNA]</scope>
    <source>
        <strain evidence="5 6">VP2</strain>
    </source>
</reference>